<evidence type="ECO:0000313" key="1">
    <source>
        <dbReference type="EMBL" id="VDO43437.1"/>
    </source>
</evidence>
<name>A0A183HDF5_9BILA</name>
<dbReference type="AlphaFoldDB" id="A0A183HDF5"/>
<gene>
    <name evidence="1" type="ORF">OFLC_LOCUS5517</name>
</gene>
<organism evidence="3">
    <name type="scientific">Onchocerca flexuosa</name>
    <dbReference type="NCBI Taxonomy" id="387005"/>
    <lineage>
        <taxon>Eukaryota</taxon>
        <taxon>Metazoa</taxon>
        <taxon>Ecdysozoa</taxon>
        <taxon>Nematoda</taxon>
        <taxon>Chromadorea</taxon>
        <taxon>Rhabditida</taxon>
        <taxon>Spirurina</taxon>
        <taxon>Spiruromorpha</taxon>
        <taxon>Filarioidea</taxon>
        <taxon>Onchocercidae</taxon>
        <taxon>Onchocerca</taxon>
    </lineage>
</organism>
<protein>
    <submittedName>
        <fullName evidence="3">TMV resistance protein N-like</fullName>
    </submittedName>
</protein>
<dbReference type="EMBL" id="UZAJ01004787">
    <property type="protein sequence ID" value="VDO43437.1"/>
    <property type="molecule type" value="Genomic_DNA"/>
</dbReference>
<accession>A0A183HDF5</accession>
<reference evidence="3" key="1">
    <citation type="submission" date="2016-06" db="UniProtKB">
        <authorList>
            <consortium name="WormBaseParasite"/>
        </authorList>
    </citation>
    <scope>IDENTIFICATION</scope>
</reference>
<dbReference type="WBParaSite" id="OFLC_0000551601-mRNA-1">
    <property type="protein sequence ID" value="OFLC_0000551601-mRNA-1"/>
    <property type="gene ID" value="OFLC_0000551601"/>
</dbReference>
<dbReference type="STRING" id="387005.A0A183HDF5"/>
<reference evidence="1 2" key="2">
    <citation type="submission" date="2018-11" db="EMBL/GenBank/DDBJ databases">
        <authorList>
            <consortium name="Pathogen Informatics"/>
        </authorList>
    </citation>
    <scope>NUCLEOTIDE SEQUENCE [LARGE SCALE GENOMIC DNA]</scope>
</reference>
<sequence length="152" mass="16625">MIESTRISGDKIDIITKMPGHIENEDDTLPPEIMAADPFATTLAELTVSTLSSSRENIPLNPLVTSSFLNNSDVMLSEEANVDQTSALDEILDTDATEKTFSTIASSLKSEQETIITRTTNRIQEMLQEAKVTVSEEQDTTVASESMLLKSL</sequence>
<keyword evidence="2" id="KW-1185">Reference proteome</keyword>
<dbReference type="Proteomes" id="UP000267606">
    <property type="component" value="Unassembled WGS sequence"/>
</dbReference>
<evidence type="ECO:0000313" key="3">
    <source>
        <dbReference type="WBParaSite" id="OFLC_0000551601-mRNA-1"/>
    </source>
</evidence>
<evidence type="ECO:0000313" key="2">
    <source>
        <dbReference type="Proteomes" id="UP000267606"/>
    </source>
</evidence>
<proteinExistence type="predicted"/>